<gene>
    <name evidence="2" type="ORF">F3Y22_tig00117048pilonHSYRG00218</name>
</gene>
<organism evidence="2 3">
    <name type="scientific">Hibiscus syriacus</name>
    <name type="common">Rose of Sharon</name>
    <dbReference type="NCBI Taxonomy" id="106335"/>
    <lineage>
        <taxon>Eukaryota</taxon>
        <taxon>Viridiplantae</taxon>
        <taxon>Streptophyta</taxon>
        <taxon>Embryophyta</taxon>
        <taxon>Tracheophyta</taxon>
        <taxon>Spermatophyta</taxon>
        <taxon>Magnoliopsida</taxon>
        <taxon>eudicotyledons</taxon>
        <taxon>Gunneridae</taxon>
        <taxon>Pentapetalae</taxon>
        <taxon>rosids</taxon>
        <taxon>malvids</taxon>
        <taxon>Malvales</taxon>
        <taxon>Malvaceae</taxon>
        <taxon>Malvoideae</taxon>
        <taxon>Hibiscus</taxon>
    </lineage>
</organism>
<feature type="region of interest" description="Disordered" evidence="1">
    <location>
        <begin position="1"/>
        <end position="56"/>
    </location>
</feature>
<protein>
    <submittedName>
        <fullName evidence="2">Uncharacterized protein</fullName>
    </submittedName>
</protein>
<evidence type="ECO:0000313" key="2">
    <source>
        <dbReference type="EMBL" id="KAE8654418.1"/>
    </source>
</evidence>
<evidence type="ECO:0000313" key="3">
    <source>
        <dbReference type="Proteomes" id="UP000436088"/>
    </source>
</evidence>
<dbReference type="EMBL" id="VEPZ02001787">
    <property type="protein sequence ID" value="KAE8654418.1"/>
    <property type="molecule type" value="Genomic_DNA"/>
</dbReference>
<proteinExistence type="predicted"/>
<name>A0A6A2WAA1_HIBSY</name>
<feature type="compositionally biased region" description="Basic and acidic residues" evidence="1">
    <location>
        <begin position="18"/>
        <end position="32"/>
    </location>
</feature>
<accession>A0A6A2WAA1</accession>
<comment type="caution">
    <text evidence="2">The sequence shown here is derived from an EMBL/GenBank/DDBJ whole genome shotgun (WGS) entry which is preliminary data.</text>
</comment>
<keyword evidence="3" id="KW-1185">Reference proteome</keyword>
<evidence type="ECO:0000256" key="1">
    <source>
        <dbReference type="SAM" id="MobiDB-lite"/>
    </source>
</evidence>
<reference evidence="2" key="1">
    <citation type="submission" date="2019-09" db="EMBL/GenBank/DDBJ databases">
        <title>Draft genome information of white flower Hibiscus syriacus.</title>
        <authorList>
            <person name="Kim Y.-M."/>
        </authorList>
    </citation>
    <scope>NUCLEOTIDE SEQUENCE [LARGE SCALE GENOMIC DNA]</scope>
    <source>
        <strain evidence="2">YM2019G1</strain>
    </source>
</reference>
<sequence length="178" mass="19237">MGINLIDGAEEKEEEEAEDKRNDPDAEADPRKAVAMGKEDEDEGVPSTGDGAAAIGGGQVRSNTCARWALAQGNMFEGGITLNIQVDEGSSNYKYTLNVGLRPFPGADLRTCRVRESVTVKEGLAPLNRPFVGHRVQPYKLALDHRSRTILGTFEYTCLASSTKPRPMGTNTAVDRAI</sequence>
<dbReference type="AlphaFoldDB" id="A0A6A2WAA1"/>
<feature type="compositionally biased region" description="Acidic residues" evidence="1">
    <location>
        <begin position="8"/>
        <end position="17"/>
    </location>
</feature>
<dbReference type="Proteomes" id="UP000436088">
    <property type="component" value="Unassembled WGS sequence"/>
</dbReference>